<organism evidence="1 2">
    <name type="scientific">Proteiniclasticum ruminis</name>
    <dbReference type="NCBI Taxonomy" id="398199"/>
    <lineage>
        <taxon>Bacteria</taxon>
        <taxon>Bacillati</taxon>
        <taxon>Bacillota</taxon>
        <taxon>Clostridia</taxon>
        <taxon>Eubacteriales</taxon>
        <taxon>Clostridiaceae</taxon>
        <taxon>Proteiniclasticum</taxon>
    </lineage>
</organism>
<protein>
    <submittedName>
        <fullName evidence="1">Uncharacterized protein</fullName>
    </submittedName>
</protein>
<dbReference type="AlphaFoldDB" id="A0A1I4YWW2"/>
<gene>
    <name evidence="1" type="ORF">SAMN04488695_101832</name>
</gene>
<proteinExistence type="predicted"/>
<keyword evidence="2" id="KW-1185">Reference proteome</keyword>
<evidence type="ECO:0000313" key="1">
    <source>
        <dbReference type="EMBL" id="SFN42501.1"/>
    </source>
</evidence>
<evidence type="ECO:0000313" key="2">
    <source>
        <dbReference type="Proteomes" id="UP000181899"/>
    </source>
</evidence>
<sequence>MKKHLIKPIAALLAVLLCFLAVPGLRMIFILPFFDLYSGKNSVENKLGFELTMPLHGTSMQPVLLTYNDSNRASKALHMPVSFTVDYTFSRPSFFLGRSHVMDPDESLYSSFAGVYWVSGAGHPLALEELALLVEFDVKKLLLPSFGLSSSEVVFEKKHVLKSGSPVMIRSDAFTKYTGSFDMSTPLHPRDFQLSYLLYGIPPKSFEFYPVQPMHGVLLQHYYPDEDLNLILYALASSEDTVQSLEETLLKKVQIKRDAY</sequence>
<name>A0A1I4YWW2_9CLOT</name>
<reference evidence="1 2" key="1">
    <citation type="submission" date="2016-10" db="EMBL/GenBank/DDBJ databases">
        <authorList>
            <person name="de Groot N.N."/>
        </authorList>
    </citation>
    <scope>NUCLEOTIDE SEQUENCE [LARGE SCALE GENOMIC DNA]</scope>
    <source>
        <strain evidence="1 2">ML2</strain>
    </source>
</reference>
<dbReference type="EMBL" id="FOVK01000001">
    <property type="protein sequence ID" value="SFN42501.1"/>
    <property type="molecule type" value="Genomic_DNA"/>
</dbReference>
<accession>A0A1I4YWW2</accession>
<dbReference type="Proteomes" id="UP000181899">
    <property type="component" value="Unassembled WGS sequence"/>
</dbReference>
<dbReference type="OrthoDB" id="9891946at2"/>
<dbReference type="RefSeq" id="WP_074910661.1">
    <property type="nucleotide sequence ID" value="NZ_FOVK01000001.1"/>
</dbReference>